<accession>A0A0G4K8Q6</accession>
<sequence length="58" mass="6696">MKYSIKIFYSEEDDGYIALSEELDNISAFGATEEEALKEIKNAISLYFEEKNIPLKRS</sequence>
<dbReference type="RefSeq" id="WP_083997898.1">
    <property type="nucleotide sequence ID" value="NZ_CVLB01000002.1"/>
</dbReference>
<dbReference type="InterPro" id="IPR035069">
    <property type="entry name" value="TTHA1013/TTHA0281-like"/>
</dbReference>
<gene>
    <name evidence="1" type="ORF">BRSU_2070</name>
</gene>
<evidence type="ECO:0000313" key="2">
    <source>
        <dbReference type="Proteomes" id="UP000043763"/>
    </source>
</evidence>
<proteinExistence type="predicted"/>
<dbReference type="AlphaFoldDB" id="A0A0G4K8Q6"/>
<evidence type="ECO:0008006" key="3">
    <source>
        <dbReference type="Google" id="ProtNLM"/>
    </source>
</evidence>
<dbReference type="Gene3D" id="3.30.160.250">
    <property type="match status" value="1"/>
</dbReference>
<keyword evidence="2" id="KW-1185">Reference proteome</keyword>
<protein>
    <recommendedName>
        <fullName evidence="3">HicB-like antitoxin of toxin-antitoxin system domain-containing protein</fullName>
    </recommendedName>
</protein>
<reference evidence="2" key="1">
    <citation type="submission" date="2015-04" db="EMBL/GenBank/DDBJ databases">
        <authorList>
            <person name="Mushtaq Mamoona"/>
        </authorList>
    </citation>
    <scope>NUCLEOTIDE SEQUENCE [LARGE SCALE GENOMIC DNA]</scope>
    <source>
        <strain evidence="2">AN4859/03</strain>
    </source>
</reference>
<organism evidence="1 2">
    <name type="scientific">Brachyspira suanatina</name>
    <dbReference type="NCBI Taxonomy" id="381802"/>
    <lineage>
        <taxon>Bacteria</taxon>
        <taxon>Pseudomonadati</taxon>
        <taxon>Spirochaetota</taxon>
        <taxon>Spirochaetia</taxon>
        <taxon>Brachyspirales</taxon>
        <taxon>Brachyspiraceae</taxon>
        <taxon>Brachyspira</taxon>
    </lineage>
</organism>
<name>A0A0G4K8Q6_9SPIR</name>
<evidence type="ECO:0000313" key="1">
    <source>
        <dbReference type="EMBL" id="CRF34516.1"/>
    </source>
</evidence>
<dbReference type="Proteomes" id="UP000043763">
    <property type="component" value="Unassembled WGS sequence"/>
</dbReference>
<dbReference type="EMBL" id="CVLB01000002">
    <property type="protein sequence ID" value="CRF34516.1"/>
    <property type="molecule type" value="Genomic_DNA"/>
</dbReference>
<dbReference type="OrthoDB" id="5419659at2"/>
<dbReference type="SUPFAM" id="SSF143100">
    <property type="entry name" value="TTHA1013/TTHA0281-like"/>
    <property type="match status" value="1"/>
</dbReference>